<dbReference type="AlphaFoldDB" id="A0A5D3E5Y9"/>
<evidence type="ECO:0000313" key="1">
    <source>
        <dbReference type="EMBL" id="KAA0048786.1"/>
    </source>
</evidence>
<comment type="caution">
    <text evidence="2">The sequence shown here is derived from an EMBL/GenBank/DDBJ whole genome shotgun (WGS) entry which is preliminary data.</text>
</comment>
<evidence type="ECO:0000313" key="3">
    <source>
        <dbReference type="Proteomes" id="UP000321393"/>
    </source>
</evidence>
<proteinExistence type="predicted"/>
<protein>
    <submittedName>
        <fullName evidence="1 2">Polyprotein</fullName>
    </submittedName>
</protein>
<evidence type="ECO:0000313" key="2">
    <source>
        <dbReference type="EMBL" id="TYK31547.1"/>
    </source>
</evidence>
<reference evidence="3 4" key="1">
    <citation type="submission" date="2019-08" db="EMBL/GenBank/DDBJ databases">
        <title>Draft genome sequences of two oriental melons (Cucumis melo L. var makuwa).</title>
        <authorList>
            <person name="Kwon S.-Y."/>
        </authorList>
    </citation>
    <scope>NUCLEOTIDE SEQUENCE [LARGE SCALE GENOMIC DNA]</scope>
    <source>
        <strain evidence="4">cv. Chang Bougi</strain>
        <strain evidence="3">cv. SW 3</strain>
        <tissue evidence="2">Leaf</tissue>
    </source>
</reference>
<dbReference type="Proteomes" id="UP000321947">
    <property type="component" value="Unassembled WGS sequence"/>
</dbReference>
<dbReference type="EMBL" id="SSTE01012402">
    <property type="protein sequence ID" value="KAA0048786.1"/>
    <property type="molecule type" value="Genomic_DNA"/>
</dbReference>
<dbReference type="EMBL" id="SSTD01000132">
    <property type="protein sequence ID" value="TYK31547.1"/>
    <property type="molecule type" value="Genomic_DNA"/>
</dbReference>
<gene>
    <name evidence="2" type="ORF">E5676_scaffold172G00350</name>
    <name evidence="1" type="ORF">E6C27_scaffold43G001010</name>
</gene>
<name>A0A5D3E5Y9_CUCMM</name>
<sequence length="124" mass="14930">MTGQFQSDLMSLDLNHPFQFEGAHFKRWKQKMLFFLTLKKMTTACTIEKPKYHDYCKRSVDALQKKYDTEEVGSKKYADFKNILRHKTKEFSLENLIMRLRIEEEARKHDKKEEVNAIPRKKPM</sequence>
<accession>A0A5D3E5Y9</accession>
<evidence type="ECO:0000313" key="4">
    <source>
        <dbReference type="Proteomes" id="UP000321947"/>
    </source>
</evidence>
<dbReference type="Proteomes" id="UP000321393">
    <property type="component" value="Unassembled WGS sequence"/>
</dbReference>
<organism evidence="2 4">
    <name type="scientific">Cucumis melo var. makuwa</name>
    <name type="common">Oriental melon</name>
    <dbReference type="NCBI Taxonomy" id="1194695"/>
    <lineage>
        <taxon>Eukaryota</taxon>
        <taxon>Viridiplantae</taxon>
        <taxon>Streptophyta</taxon>
        <taxon>Embryophyta</taxon>
        <taxon>Tracheophyta</taxon>
        <taxon>Spermatophyta</taxon>
        <taxon>Magnoliopsida</taxon>
        <taxon>eudicotyledons</taxon>
        <taxon>Gunneridae</taxon>
        <taxon>Pentapetalae</taxon>
        <taxon>rosids</taxon>
        <taxon>fabids</taxon>
        <taxon>Cucurbitales</taxon>
        <taxon>Cucurbitaceae</taxon>
        <taxon>Benincaseae</taxon>
        <taxon>Cucumis</taxon>
    </lineage>
</organism>